<organism evidence="5 6">
    <name type="scientific">Acanthopleuribacter pedis</name>
    <dbReference type="NCBI Taxonomy" id="442870"/>
    <lineage>
        <taxon>Bacteria</taxon>
        <taxon>Pseudomonadati</taxon>
        <taxon>Acidobacteriota</taxon>
        <taxon>Holophagae</taxon>
        <taxon>Acanthopleuribacterales</taxon>
        <taxon>Acanthopleuribacteraceae</taxon>
        <taxon>Acanthopleuribacter</taxon>
    </lineage>
</organism>
<keyword evidence="3" id="KW-0732">Signal</keyword>
<reference evidence="5" key="1">
    <citation type="submission" date="2021-03" db="EMBL/GenBank/DDBJ databases">
        <authorList>
            <person name="Wang G."/>
        </authorList>
    </citation>
    <scope>NUCLEOTIDE SEQUENCE</scope>
    <source>
        <strain evidence="5">KCTC 12899</strain>
    </source>
</reference>
<dbReference type="EMBL" id="JAFREP010000007">
    <property type="protein sequence ID" value="MBO1318902.1"/>
    <property type="molecule type" value="Genomic_DNA"/>
</dbReference>
<dbReference type="PANTHER" id="PTHR43739">
    <property type="entry name" value="XYLOGLUCANASE (EUROFUNG)"/>
    <property type="match status" value="1"/>
</dbReference>
<evidence type="ECO:0000256" key="1">
    <source>
        <dbReference type="ARBA" id="ARBA00022737"/>
    </source>
</evidence>
<dbReference type="InterPro" id="IPR036278">
    <property type="entry name" value="Sialidase_sf"/>
</dbReference>
<keyword evidence="1" id="KW-0677">Repeat</keyword>
<dbReference type="GO" id="GO:0010411">
    <property type="term" value="P:xyloglucan metabolic process"/>
    <property type="evidence" value="ECO:0007669"/>
    <property type="project" value="TreeGrafter"/>
</dbReference>
<feature type="domain" description="Sortilin N-terminal" evidence="4">
    <location>
        <begin position="129"/>
        <end position="220"/>
    </location>
</feature>
<feature type="region of interest" description="Disordered" evidence="2">
    <location>
        <begin position="808"/>
        <end position="847"/>
    </location>
</feature>
<evidence type="ECO:0000256" key="2">
    <source>
        <dbReference type="SAM" id="MobiDB-lite"/>
    </source>
</evidence>
<proteinExistence type="predicted"/>
<feature type="chain" id="PRO_5035161390" description="Sortilin N-terminal domain-containing protein" evidence="3">
    <location>
        <begin position="29"/>
        <end position="1103"/>
    </location>
</feature>
<comment type="caution">
    <text evidence="5">The sequence shown here is derived from an EMBL/GenBank/DDBJ whole genome shotgun (WGS) entry which is preliminary data.</text>
</comment>
<evidence type="ECO:0000313" key="5">
    <source>
        <dbReference type="EMBL" id="MBO1318902.1"/>
    </source>
</evidence>
<dbReference type="Gene3D" id="2.130.10.10">
    <property type="entry name" value="YVTN repeat-like/Quinoprotein amine dehydrogenase"/>
    <property type="match status" value="3"/>
</dbReference>
<dbReference type="Proteomes" id="UP000664417">
    <property type="component" value="Unassembled WGS sequence"/>
</dbReference>
<feature type="signal peptide" evidence="3">
    <location>
        <begin position="1"/>
        <end position="28"/>
    </location>
</feature>
<keyword evidence="6" id="KW-1185">Reference proteome</keyword>
<gene>
    <name evidence="5" type="ORF">J3U88_10560</name>
</gene>
<dbReference type="AlphaFoldDB" id="A0A8J7U2T3"/>
<name>A0A8J7U2T3_9BACT</name>
<dbReference type="InterPro" id="IPR031778">
    <property type="entry name" value="Sortilin_N"/>
</dbReference>
<evidence type="ECO:0000259" key="4">
    <source>
        <dbReference type="Pfam" id="PF15902"/>
    </source>
</evidence>
<evidence type="ECO:0000313" key="6">
    <source>
        <dbReference type="Proteomes" id="UP000664417"/>
    </source>
</evidence>
<sequence length="1103" mass="123092">MMLGSFPRRVLPALVLFAFCSFFFTGLAAEFDPQQLAGLEARHIGPAGMSGRVTAVAAVPDNPRVVYVGTATGGVWKSTNAGLNFEPIFDDQPVHAVGALAIDPQRPETIWVGSGEGNVRNSVSIGNGVYRSQDGGNTWQHMGLKQSERINTIVVDPTDSNVVYVAVLGKLWGESEERGLYKTTDGGKTWKNILYSDPRTGCSDIDIDPRNPNKLFATMWQFQRRPYFFKSGGPGSGLFRSHDGGASWQRIEPEDGLPKGALGRMSVAIAPSDNQRVYVLVEAAQSVFLRSDDGGTTFTTVNSDPNIADRPFYYCRIQVDPKDPNRIYKKETLVNLSTDGGRTWSPLSGAVWPKVHVDHHAIWINPNNPRHLYLGNDGGVAESHDHGQTFRFVANLPLAQFYHIAVDNAEPYNVYGGLQDNGSWRGPSEVRRNGGIRNHFWELVSFGDGFDTVPDPHNPGTGFSMSQGGNLIRWDLVKNRSTMIEPQPVVNGTKMRYNWSAGVAVDPFKPGRIYYGSQFLMQSDDYGHSWKAISEDVTTNKPEWQQQHKSGGLTLDVTAAENYTTITAVRPSPIKEGLLWVGTDDGRLWITRDGGASWKSLEGNIRNLPAHPWTAHIHASNHDPGTAFVVFDNHRRSDFGTYVYRTDNYGARWELIVGDSVSGYALSLIQDPVVPELLYLGTEFGLYISLDAGKSWFKWTFGVPTASVMDLAFQERESDLVIGTHGRGIYILDDVHPLRALVKNKNKETLRLLEPQPTRQYQPQPMKSGVSMGHGDFQGTNEPYGVWFDIFLNDERLPLYDESLEKKRQAEKRRDQREKAKASQGDSLLAKAAKPDKTAAAKDKANDDEKQLEIHIFDGDTRIRRFFADAHQGLNRVIWDLRMDPVSAVPFDPEAPFPSKPRRFQVAPGTYTVKVLYVEETASAQVKIEADSNLEAGEVDWAARAAAMERWTKLNNRAVAVLRNLERLKKDVALVENRLAATWVDDPEPVRQRKTKDHELTAAAKKLREAQTELERGLWVAPGSKGIQPRTHVVAAIQKAASKCFSSWSEPTPAQLRFLDQAEKEFEAWLPQYRAFMDGPVKAFVAEAGKHQLETAFQFKRVK</sequence>
<evidence type="ECO:0000256" key="3">
    <source>
        <dbReference type="SAM" id="SignalP"/>
    </source>
</evidence>
<dbReference type="Pfam" id="PF15902">
    <property type="entry name" value="Sortilin-Vps10"/>
    <property type="match status" value="1"/>
</dbReference>
<feature type="compositionally biased region" description="Basic and acidic residues" evidence="2">
    <location>
        <begin position="833"/>
        <end position="847"/>
    </location>
</feature>
<dbReference type="CDD" id="cd15482">
    <property type="entry name" value="Sialidase_non-viral"/>
    <property type="match status" value="1"/>
</dbReference>
<protein>
    <recommendedName>
        <fullName evidence="4">Sortilin N-terminal domain-containing protein</fullName>
    </recommendedName>
</protein>
<dbReference type="SUPFAM" id="SSF50939">
    <property type="entry name" value="Sialidases"/>
    <property type="match status" value="2"/>
</dbReference>
<dbReference type="InterPro" id="IPR052025">
    <property type="entry name" value="Xyloglucanase_GH74"/>
</dbReference>
<dbReference type="InterPro" id="IPR015943">
    <property type="entry name" value="WD40/YVTN_repeat-like_dom_sf"/>
</dbReference>
<feature type="compositionally biased region" description="Basic and acidic residues" evidence="2">
    <location>
        <begin position="808"/>
        <end position="821"/>
    </location>
</feature>
<dbReference type="RefSeq" id="WP_207858720.1">
    <property type="nucleotide sequence ID" value="NZ_JAFREP010000007.1"/>
</dbReference>
<dbReference type="PANTHER" id="PTHR43739:SF5">
    <property type="entry name" value="EXO-ALPHA-SIALIDASE"/>
    <property type="match status" value="1"/>
</dbReference>
<accession>A0A8J7U2T3</accession>